<dbReference type="AlphaFoldDB" id="A0A2K9NX18"/>
<accession>A0A2K9NX18</accession>
<sequence>MNFNFKLIRNEMLAPGDIFWQKKSGQNLLVSKKGDVINFELIKKLEAAEQTLTIENLIDPHVRHEFEAIYEKYCSEVLMRDKIKWREQLIELLRVEFIEKEKEQFELNMLAWKFFSKFSNEEAMAFMERDSELFKRHLSVASSYAFCAFLLGYYESDFLSRLFSSTLESLMHLGESVNVMSLKEKLDYLSFQESFLPEDFEVMREIATDEMLNKSVLFEKYDGSGIRNINSREMNDLEIVMVALNSSYGFKKCLDKNVLLAIDCGDFKCEGKTQRLLKRVLMKKERTADVAA</sequence>
<dbReference type="EMBL" id="CP025704">
    <property type="protein sequence ID" value="AUN99615.1"/>
    <property type="molecule type" value="Genomic_DNA"/>
</dbReference>
<gene>
    <name evidence="1" type="ORF">C0V70_16175</name>
</gene>
<dbReference type="RefSeq" id="WP_102244906.1">
    <property type="nucleotide sequence ID" value="NZ_CP025704.1"/>
</dbReference>
<evidence type="ECO:0000313" key="2">
    <source>
        <dbReference type="Proteomes" id="UP000235584"/>
    </source>
</evidence>
<name>A0A2K9NX18_BACTC</name>
<protein>
    <submittedName>
        <fullName evidence="1">Uncharacterized protein</fullName>
    </submittedName>
</protein>
<dbReference type="KEGG" id="bsto:C0V70_16175"/>
<organism evidence="1 2">
    <name type="scientific">Bacteriovorax stolpii</name>
    <name type="common">Bdellovibrio stolpii</name>
    <dbReference type="NCBI Taxonomy" id="960"/>
    <lineage>
        <taxon>Bacteria</taxon>
        <taxon>Pseudomonadati</taxon>
        <taxon>Bdellovibrionota</taxon>
        <taxon>Bacteriovoracia</taxon>
        <taxon>Bacteriovoracales</taxon>
        <taxon>Bacteriovoracaceae</taxon>
        <taxon>Bacteriovorax</taxon>
    </lineage>
</organism>
<proteinExistence type="predicted"/>
<keyword evidence="2" id="KW-1185">Reference proteome</keyword>
<reference evidence="1 2" key="1">
    <citation type="submission" date="2018-01" db="EMBL/GenBank/DDBJ databases">
        <title>Complete genome sequence of Bacteriovorax stolpii DSM12778.</title>
        <authorList>
            <person name="Tang B."/>
            <person name="Chang J."/>
        </authorList>
    </citation>
    <scope>NUCLEOTIDE SEQUENCE [LARGE SCALE GENOMIC DNA]</scope>
    <source>
        <strain evidence="1 2">DSM 12778</strain>
    </source>
</reference>
<dbReference type="Proteomes" id="UP000235584">
    <property type="component" value="Chromosome"/>
</dbReference>
<evidence type="ECO:0000313" key="1">
    <source>
        <dbReference type="EMBL" id="AUN99615.1"/>
    </source>
</evidence>